<gene>
    <name evidence="2" type="ORF">DSM5745_08488</name>
</gene>
<reference evidence="2 3" key="1">
    <citation type="journal article" date="2018" name="IMA Fungus">
        <title>IMA Genome-F 9: Draft genome sequence of Annulohypoxylon stygium, Aspergillus mulundensis, Berkeleyomyces basicola (syn. Thielaviopsis basicola), Ceratocystis smalleyi, two Cercospora beticola strains, Coleophoma cylindrospora, Fusarium fracticaudum, Phialophora cf. hyalina, and Morchella septimelata.</title>
        <authorList>
            <person name="Wingfield B.D."/>
            <person name="Bills G.F."/>
            <person name="Dong Y."/>
            <person name="Huang W."/>
            <person name="Nel W.J."/>
            <person name="Swalarsk-Parry B.S."/>
            <person name="Vaghefi N."/>
            <person name="Wilken P.M."/>
            <person name="An Z."/>
            <person name="de Beer Z.W."/>
            <person name="De Vos L."/>
            <person name="Chen L."/>
            <person name="Duong T.A."/>
            <person name="Gao Y."/>
            <person name="Hammerbacher A."/>
            <person name="Kikkert J.R."/>
            <person name="Li Y."/>
            <person name="Li H."/>
            <person name="Li K."/>
            <person name="Li Q."/>
            <person name="Liu X."/>
            <person name="Ma X."/>
            <person name="Naidoo K."/>
            <person name="Pethybridge S.J."/>
            <person name="Sun J."/>
            <person name="Steenkamp E.T."/>
            <person name="van der Nest M.A."/>
            <person name="van Wyk S."/>
            <person name="Wingfield M.J."/>
            <person name="Xiong C."/>
            <person name="Yue Q."/>
            <person name="Zhang X."/>
        </authorList>
    </citation>
    <scope>NUCLEOTIDE SEQUENCE [LARGE SCALE GENOMIC DNA]</scope>
    <source>
        <strain evidence="2 3">DSM 5745</strain>
    </source>
</reference>
<accession>A0A3D8R441</accession>
<keyword evidence="1" id="KW-0812">Transmembrane</keyword>
<proteinExistence type="predicted"/>
<comment type="caution">
    <text evidence="2">The sequence shown here is derived from an EMBL/GenBank/DDBJ whole genome shotgun (WGS) entry which is preliminary data.</text>
</comment>
<keyword evidence="1" id="KW-1133">Transmembrane helix</keyword>
<feature type="transmembrane region" description="Helical" evidence="1">
    <location>
        <begin position="640"/>
        <end position="665"/>
    </location>
</feature>
<keyword evidence="3" id="KW-1185">Reference proteome</keyword>
<dbReference type="GeneID" id="38118858"/>
<evidence type="ECO:0000313" key="3">
    <source>
        <dbReference type="Proteomes" id="UP000256690"/>
    </source>
</evidence>
<name>A0A3D8R441_9EURO</name>
<keyword evidence="1" id="KW-0472">Membrane</keyword>
<dbReference type="AlphaFoldDB" id="A0A3D8R441"/>
<evidence type="ECO:0000256" key="1">
    <source>
        <dbReference type="SAM" id="Phobius"/>
    </source>
</evidence>
<protein>
    <submittedName>
        <fullName evidence="2">Uncharacterized protein</fullName>
    </submittedName>
</protein>
<dbReference type="RefSeq" id="XP_026600517.1">
    <property type="nucleotide sequence ID" value="XM_026750504.1"/>
</dbReference>
<dbReference type="OrthoDB" id="5428040at2759"/>
<evidence type="ECO:0000313" key="2">
    <source>
        <dbReference type="EMBL" id="RDW68728.1"/>
    </source>
</evidence>
<sequence length="744" mass="81139">MESDKVHPMVEDTSLDPSRIATDKHSISHNVEMVAKPAKVENNAWSRIGLVSLLTLVLGFILVLVPLVLLGLMWKESMVAMSGGEPRELWFQVVHANWTSRLVTVCTAVIRTMIAMQATVATAMIGSVVLERIGVPLSHAPFYSIARAAYISPNSLLFTTGLRPKNFSAILVLLLIVLEVLLTFASQFLSTILISDFRTGVYTDTTGTSDVHILRNIYLTGVPPDWTSIPPASSWTFAERSESFTIGSDYHDTGHVYRAMLPFEDETQRTDLRSFNGPAPVMDQRMVCVSPTLSGLSLNSSFSTTDIRLSGQMTVDIDDYPMLRSPDQVSSIDFTCALPYLTVNSTESNTTTWESTLCTPALNLNWNVQLEDPLVEPTFNDSTAQTLTILYTHNPRASSMLLILDILDKDAIASSILDTDSDSGDNTNTTTLRTDGPWSIIGANGSEVLRVSACYTNLISKTFNLSMKRSWAGTEPKLTWDRNAQIYDTASSAHQLGASRAPDNLVNRGLLALSPPSSWEEYTIDYGPVDPNYEGFNTHWWFAKYLLAYLSNPQPDTTPAADPGVLLSSSNTGQLSPNADFAHVSLFQNTLRETGSPALATQALLARGAEMLYYNHLFKLYATEPAETAFAGTALVPARWVGFAVGVGIVGVHFVVLGVVVLLFLRWTRESVLGQYWQAVAHVVEGDTAAVIERVSANNATDGEVKGWRKDREGAGGVGLGLGEQSILRRRGEGSVAIVSGAPR</sequence>
<dbReference type="Proteomes" id="UP000256690">
    <property type="component" value="Unassembled WGS sequence"/>
</dbReference>
<feature type="transmembrane region" description="Helical" evidence="1">
    <location>
        <begin position="167"/>
        <end position="189"/>
    </location>
</feature>
<dbReference type="EMBL" id="PVWQ01000011">
    <property type="protein sequence ID" value="RDW68728.1"/>
    <property type="molecule type" value="Genomic_DNA"/>
</dbReference>
<feature type="transmembrane region" description="Helical" evidence="1">
    <location>
        <begin position="48"/>
        <end position="72"/>
    </location>
</feature>
<organism evidence="2 3">
    <name type="scientific">Aspergillus mulundensis</name>
    <dbReference type="NCBI Taxonomy" id="1810919"/>
    <lineage>
        <taxon>Eukaryota</taxon>
        <taxon>Fungi</taxon>
        <taxon>Dikarya</taxon>
        <taxon>Ascomycota</taxon>
        <taxon>Pezizomycotina</taxon>
        <taxon>Eurotiomycetes</taxon>
        <taxon>Eurotiomycetidae</taxon>
        <taxon>Eurotiales</taxon>
        <taxon>Aspergillaceae</taxon>
        <taxon>Aspergillus</taxon>
        <taxon>Aspergillus subgen. Nidulantes</taxon>
    </lineage>
</organism>